<keyword evidence="3 6" id="KW-0808">Transferase</keyword>
<dbReference type="PANTHER" id="PTHR43667">
    <property type="entry name" value="CYCLOPROPANE-FATTY-ACYL-PHOSPHOLIPID SYNTHASE"/>
    <property type="match status" value="1"/>
</dbReference>
<name>A0A1L5NFH1_9HYPH</name>
<dbReference type="GO" id="GO:0008825">
    <property type="term" value="F:cyclopropane-fatty-acyl-phospholipid synthase activity"/>
    <property type="evidence" value="ECO:0007669"/>
    <property type="project" value="UniProtKB-EC"/>
</dbReference>
<dbReference type="InterPro" id="IPR029063">
    <property type="entry name" value="SAM-dependent_MTases_sf"/>
</dbReference>
<keyword evidence="4" id="KW-0949">S-adenosyl-L-methionine</keyword>
<dbReference type="EMBL" id="CP017101">
    <property type="protein sequence ID" value="APO66641.1"/>
    <property type="molecule type" value="Genomic_DNA"/>
</dbReference>
<dbReference type="OrthoDB" id="9782855at2"/>
<protein>
    <submittedName>
        <fullName evidence="6">Cyclopropane-fatty-acyl-phospholipid synthase</fullName>
        <ecNumber evidence="6">2.1.1.79</ecNumber>
    </submittedName>
</protein>
<dbReference type="GO" id="GO:0008610">
    <property type="term" value="P:lipid biosynthetic process"/>
    <property type="evidence" value="ECO:0007669"/>
    <property type="project" value="InterPro"/>
</dbReference>
<evidence type="ECO:0000313" key="6">
    <source>
        <dbReference type="EMBL" id="APO66641.1"/>
    </source>
</evidence>
<evidence type="ECO:0000256" key="4">
    <source>
        <dbReference type="ARBA" id="ARBA00022691"/>
    </source>
</evidence>
<reference evidence="6 7" key="1">
    <citation type="submission" date="2016-09" db="EMBL/GenBank/DDBJ databases">
        <title>The complete genome sequences of Rhizobium gallicum, symbiovars gallicum and phaseoli, symbionts associated to common bean (Phaseolus vulgaris).</title>
        <authorList>
            <person name="Bustos P."/>
            <person name="Santamaria R.I."/>
            <person name="Perez-Carrascal O.M."/>
            <person name="Juarez S."/>
            <person name="Lozano L."/>
            <person name="Martinez-Flores I."/>
            <person name="Martinez-Romero E."/>
            <person name="Cevallos M."/>
            <person name="Romero D."/>
            <person name="Davila G."/>
            <person name="Gonzalez V."/>
        </authorList>
    </citation>
    <scope>NUCLEOTIDE SEQUENCE [LARGE SCALE GENOMIC DNA]</scope>
    <source>
        <strain evidence="6 7">IE4872</strain>
    </source>
</reference>
<dbReference type="RefSeq" id="WP_074066865.1">
    <property type="nucleotide sequence ID" value="NZ_CP017101.1"/>
</dbReference>
<evidence type="ECO:0000256" key="1">
    <source>
        <dbReference type="ARBA" id="ARBA00010815"/>
    </source>
</evidence>
<sequence length="419" mass="48186">MASGFLSIVQKIIRKGNLKLTLANGETHAIGDGTGELVVVRVADEEAERLIRRDPTLKLGEMYMDGRFILEQGNIYDFLSMVKQNTTNEIFDIPMAALLVGRIALQQLKSRLPVNHNKRNVAHHYDLSEKLFELFLDEDWQYSCAYFDPPGISLEEAQVAKKRHIAAKLLLEPNQRVLEIGSGWGGMGMYLAESTKGVDVTGITLSEEQLKISRERAQKRSLADRVRFELQDYRTMTGMKFDRIVSVGMFEHVGIGNFNKYFRKVHELLADDGVMLLHSIARPKPSFATNAFIEKYIFPQGYIPSIGETVPAIEKAGLLIRDIEVLPLHYAYTLRHWRERFMARKAEAVALYDERFFRMWEFYLAGSEIGFRWDELFVMQIQVSKNQYSTPDNRNYIAENEAKLKEFEATRPPLEKVVF</sequence>
<dbReference type="Gene3D" id="3.40.50.150">
    <property type="entry name" value="Vaccinia Virus protein VP39"/>
    <property type="match status" value="1"/>
</dbReference>
<keyword evidence="2 6" id="KW-0489">Methyltransferase</keyword>
<evidence type="ECO:0000313" key="7">
    <source>
        <dbReference type="Proteomes" id="UP000184749"/>
    </source>
</evidence>
<evidence type="ECO:0000256" key="3">
    <source>
        <dbReference type="ARBA" id="ARBA00022679"/>
    </source>
</evidence>
<dbReference type="GO" id="GO:0032259">
    <property type="term" value="P:methylation"/>
    <property type="evidence" value="ECO:0007669"/>
    <property type="project" value="UniProtKB-KW"/>
</dbReference>
<dbReference type="STRING" id="56730.IE4872_CH00988"/>
<dbReference type="Proteomes" id="UP000184749">
    <property type="component" value="Chromosome"/>
</dbReference>
<dbReference type="SUPFAM" id="SSF53335">
    <property type="entry name" value="S-adenosyl-L-methionine-dependent methyltransferases"/>
    <property type="match status" value="1"/>
</dbReference>
<dbReference type="PANTHER" id="PTHR43667:SF1">
    <property type="entry name" value="CYCLOPROPANE-FATTY-ACYL-PHOSPHOLIPID SYNTHASE"/>
    <property type="match status" value="1"/>
</dbReference>
<proteinExistence type="inferred from homology"/>
<organism evidence="6 7">
    <name type="scientific">Rhizobium gallicum</name>
    <dbReference type="NCBI Taxonomy" id="56730"/>
    <lineage>
        <taxon>Bacteria</taxon>
        <taxon>Pseudomonadati</taxon>
        <taxon>Pseudomonadota</taxon>
        <taxon>Alphaproteobacteria</taxon>
        <taxon>Hyphomicrobiales</taxon>
        <taxon>Rhizobiaceae</taxon>
        <taxon>Rhizobium/Agrobacterium group</taxon>
        <taxon>Rhizobium</taxon>
    </lineage>
</organism>
<dbReference type="EC" id="2.1.1.79" evidence="6"/>
<dbReference type="InterPro" id="IPR050723">
    <property type="entry name" value="CFA/CMAS"/>
</dbReference>
<dbReference type="PIRSF" id="PIRSF003085">
    <property type="entry name" value="CMAS"/>
    <property type="match status" value="1"/>
</dbReference>
<dbReference type="Pfam" id="PF02353">
    <property type="entry name" value="CMAS"/>
    <property type="match status" value="1"/>
</dbReference>
<accession>A0A1L5NFH1</accession>
<gene>
    <name evidence="6" type="primary">cfa</name>
    <name evidence="6" type="ORF">IE4872_CH00988</name>
</gene>
<comment type="similarity">
    <text evidence="1">Belongs to the CFA/CMAS family.</text>
</comment>
<evidence type="ECO:0000256" key="2">
    <source>
        <dbReference type="ARBA" id="ARBA00022603"/>
    </source>
</evidence>
<dbReference type="AlphaFoldDB" id="A0A1L5NFH1"/>
<keyword evidence="5" id="KW-0443">Lipid metabolism</keyword>
<evidence type="ECO:0000256" key="5">
    <source>
        <dbReference type="ARBA" id="ARBA00023098"/>
    </source>
</evidence>
<dbReference type="InterPro" id="IPR003333">
    <property type="entry name" value="CMAS"/>
</dbReference>
<dbReference type="CDD" id="cd02440">
    <property type="entry name" value="AdoMet_MTases"/>
    <property type="match status" value="1"/>
</dbReference>